<proteinExistence type="predicted"/>
<protein>
    <submittedName>
        <fullName evidence="3">Uncharacterized protein</fullName>
    </submittedName>
</protein>
<evidence type="ECO:0000256" key="2">
    <source>
        <dbReference type="SAM" id="SignalP"/>
    </source>
</evidence>
<feature type="signal peptide" evidence="2">
    <location>
        <begin position="1"/>
        <end position="16"/>
    </location>
</feature>
<dbReference type="EMBL" id="KY792993">
    <property type="protein sequence ID" value="ASL69840.1"/>
    <property type="molecule type" value="Genomic_DNA"/>
</dbReference>
<feature type="transmembrane region" description="Helical" evidence="1">
    <location>
        <begin position="295"/>
        <end position="315"/>
    </location>
</feature>
<feature type="chain" id="PRO_5012600945" evidence="2">
    <location>
        <begin position="17"/>
        <end position="331"/>
    </location>
</feature>
<sequence>MLILSLILFILSNSLTLRQDKSILYSRATITILVIAALISYDNLNFLFLNKGIGIFGYLYYDEIGSTGITRDGEVSGNHYISKLAVPLFRGINYLGNGNIKADYKNGNHIASITLDINPQNWTIRQKHIMDYYVDNNKNYLKFYSHLDNNNQLNLFYSGEAQLNRAVFSYTYNNFWFMKPYYKNTSGSGFKPLTHGQDLNAIRDNINTMASLFILQLNMKSWIVSLLRILMRILPLTIPSFIYLTIHFFNIPYKFPLTIPLEELILWFTILSLLLKSYKVVKIYIKLIVTKEYKILFIACLINAIFIPTYFIYIISESSLNIVNIVGLIPI</sequence>
<accession>A0A221C907</accession>
<dbReference type="GeneID" id="33901396"/>
<feature type="transmembrane region" description="Helical" evidence="1">
    <location>
        <begin position="255"/>
        <end position="275"/>
    </location>
</feature>
<evidence type="ECO:0000256" key="1">
    <source>
        <dbReference type="SAM" id="Phobius"/>
    </source>
</evidence>
<keyword evidence="1" id="KW-1133">Transmembrane helix</keyword>
<gene>
    <name evidence="3" type="primary">orf331</name>
</gene>
<dbReference type="AlphaFoldDB" id="A0A221C907"/>
<keyword evidence="2" id="KW-0732">Signal</keyword>
<feature type="transmembrane region" description="Helical" evidence="1">
    <location>
        <begin position="229"/>
        <end position="249"/>
    </location>
</feature>
<name>A0A221C907_9PLEO</name>
<feature type="transmembrane region" description="Helical" evidence="1">
    <location>
        <begin position="24"/>
        <end position="41"/>
    </location>
</feature>
<geneLocation type="mitochondrion" evidence="3"/>
<dbReference type="RefSeq" id="YP_009415195.1">
    <property type="nucleotide sequence ID" value="NC_035636.1"/>
</dbReference>
<evidence type="ECO:0000313" key="3">
    <source>
        <dbReference type="EMBL" id="ASL69840.1"/>
    </source>
</evidence>
<keyword evidence="1" id="KW-0472">Membrane</keyword>
<keyword evidence="3" id="KW-0496">Mitochondrion</keyword>
<reference evidence="3" key="1">
    <citation type="submission" date="2017-03" db="EMBL/GenBank/DDBJ databases">
        <authorList>
            <person name="Afonso C.L."/>
            <person name="Miller P.J."/>
            <person name="Scott M.A."/>
            <person name="Spackman E."/>
            <person name="Goraichik I."/>
            <person name="Dimitrov K.M."/>
            <person name="Suarez D.L."/>
            <person name="Swayne D.E."/>
        </authorList>
    </citation>
    <scope>NUCLEOTIDE SEQUENCE</scope>
</reference>
<organism evidence="3">
    <name type="scientific">Pseudopithomyces chartarum</name>
    <dbReference type="NCBI Taxonomy" id="1892770"/>
    <lineage>
        <taxon>Eukaryota</taxon>
        <taxon>Fungi</taxon>
        <taxon>Dikarya</taxon>
        <taxon>Ascomycota</taxon>
        <taxon>Pezizomycotina</taxon>
        <taxon>Dothideomycetes</taxon>
        <taxon>Pleosporomycetidae</taxon>
        <taxon>Pleosporales</taxon>
        <taxon>Massarineae</taxon>
        <taxon>Didymosphaeriaceae</taxon>
        <taxon>Pseudopithomyces</taxon>
    </lineage>
</organism>
<keyword evidence="1" id="KW-0812">Transmembrane</keyword>